<dbReference type="Gene3D" id="2.160.20.10">
    <property type="entry name" value="Single-stranded right-handed beta-helix, Pectin lyase-like"/>
    <property type="match status" value="1"/>
</dbReference>
<dbReference type="SUPFAM" id="SSF51126">
    <property type="entry name" value="Pectin lyase-like"/>
    <property type="match status" value="1"/>
</dbReference>
<dbReference type="Pfam" id="PF14592">
    <property type="entry name" value="Chondroitinas_B"/>
    <property type="match status" value="1"/>
</dbReference>
<comment type="caution">
    <text evidence="1">The sequence shown here is derived from an EMBL/GenBank/DDBJ whole genome shotgun (WGS) entry which is preliminary data.</text>
</comment>
<dbReference type="SMART" id="SM00710">
    <property type="entry name" value="PbH1"/>
    <property type="match status" value="5"/>
</dbReference>
<dbReference type="InterPro" id="IPR006626">
    <property type="entry name" value="PbH1"/>
</dbReference>
<name>A0ABT1T8J6_9SPHI</name>
<dbReference type="InterPro" id="IPR012334">
    <property type="entry name" value="Pectin_lyas_fold"/>
</dbReference>
<evidence type="ECO:0000313" key="1">
    <source>
        <dbReference type="EMBL" id="MCQ6960947.1"/>
    </source>
</evidence>
<evidence type="ECO:0008006" key="3">
    <source>
        <dbReference type="Google" id="ProtNLM"/>
    </source>
</evidence>
<dbReference type="InterPro" id="IPR039513">
    <property type="entry name" value="PL-6"/>
</dbReference>
<proteinExistence type="predicted"/>
<dbReference type="EMBL" id="JANHOH010000010">
    <property type="protein sequence ID" value="MCQ6960947.1"/>
    <property type="molecule type" value="Genomic_DNA"/>
</dbReference>
<dbReference type="NCBIfam" id="TIGR03804">
    <property type="entry name" value="para_beta_helix"/>
    <property type="match status" value="1"/>
</dbReference>
<organism evidence="1 2">
    <name type="scientific">Mucilaginibacter aquariorum</name>
    <dbReference type="NCBI Taxonomy" id="2967225"/>
    <lineage>
        <taxon>Bacteria</taxon>
        <taxon>Pseudomonadati</taxon>
        <taxon>Bacteroidota</taxon>
        <taxon>Sphingobacteriia</taxon>
        <taxon>Sphingobacteriales</taxon>
        <taxon>Sphingobacteriaceae</taxon>
        <taxon>Mucilaginibacter</taxon>
    </lineage>
</organism>
<dbReference type="InterPro" id="IPR022441">
    <property type="entry name" value="Para_beta_helix_rpt-2"/>
</dbReference>
<gene>
    <name evidence="1" type="ORF">NPE20_23405</name>
</gene>
<accession>A0ABT1T8J6</accession>
<sequence length="415" mass="45403">MKRLAKESLVANLAIKAASVIFLAFVSISAVMADDIHINAAPGQVYNLPASLNDTHIIITGSGSSGAPFIVAGAGGKTTLRGNSSIIVTGDFITIRNVSFVNNQINYRDYEALIQIGTKKNSANNNTISNCDFQYTGTFPDMDVKSQFYWIEFFGKTNLVDKCTFEGKQNRLPVIHVNSKGWTGDNNTISNCIFKNVKSRKGEALEAIRIGFGNSRSNCKIINNNFFNYFGDAETISCKSNGVIVSGNTFTDCRSGVSLRLGDSCQIINNKFTNTVWPVRISGTGHVISNNVFDSPASSITFMKGGNGCSYKAVDNITVNDNVFVGKLDLKVLQSSDCDELPKGVLMRNNFLYTNGLYKIAEGDYGSVMHGMSPAFKARTDGVKEFKYSMKNFSPTTDSKIMQKLKTYQNLKINN</sequence>
<protein>
    <recommendedName>
        <fullName evidence="3">Right handed beta helix domain-containing protein</fullName>
    </recommendedName>
</protein>
<evidence type="ECO:0000313" key="2">
    <source>
        <dbReference type="Proteomes" id="UP001204376"/>
    </source>
</evidence>
<dbReference type="InterPro" id="IPR011050">
    <property type="entry name" value="Pectin_lyase_fold/virulence"/>
</dbReference>
<reference evidence="1 2" key="1">
    <citation type="submission" date="2022-07" db="EMBL/GenBank/DDBJ databases">
        <title>Mucilaginibacter sp. JC4.</title>
        <authorList>
            <person name="Le V."/>
            <person name="Ko S.-R."/>
            <person name="Ahn C.-Y."/>
            <person name="Oh H.-M."/>
        </authorList>
    </citation>
    <scope>NUCLEOTIDE SEQUENCE [LARGE SCALE GENOMIC DNA]</scope>
    <source>
        <strain evidence="1 2">JC4</strain>
    </source>
</reference>
<keyword evidence="2" id="KW-1185">Reference proteome</keyword>
<dbReference type="RefSeq" id="WP_256541117.1">
    <property type="nucleotide sequence ID" value="NZ_JANHOH010000010.1"/>
</dbReference>
<dbReference type="Proteomes" id="UP001204376">
    <property type="component" value="Unassembled WGS sequence"/>
</dbReference>